<gene>
    <name evidence="2" type="ORF">H4C75_14445</name>
</gene>
<dbReference type="Proteomes" id="UP000541770">
    <property type="component" value="Unassembled WGS sequence"/>
</dbReference>
<proteinExistence type="predicted"/>
<dbReference type="AlphaFoldDB" id="A0A7W2PZ42"/>
<reference evidence="2 3" key="1">
    <citation type="submission" date="2020-07" db="EMBL/GenBank/DDBJ databases">
        <title>Diversity of carbapenemase encoding genes among Pseudomonas putida group clinical isolates in a tertiary Brazilian hospital.</title>
        <authorList>
            <person name="Alberto-Lei F."/>
            <person name="Nodari C.S."/>
            <person name="Streling A.P."/>
            <person name="Paulino J.T."/>
            <person name="Bessa-Neto F.O."/>
            <person name="Cayo R."/>
            <person name="Gales A.C."/>
        </authorList>
    </citation>
    <scope>NUCLEOTIDE SEQUENCE [LARGE SCALE GENOMIC DNA]</scope>
    <source>
        <strain evidence="2 3">14802</strain>
    </source>
</reference>
<keyword evidence="1" id="KW-0472">Membrane</keyword>
<accession>A0A7W2PZ42</accession>
<comment type="caution">
    <text evidence="2">The sequence shown here is derived from an EMBL/GenBank/DDBJ whole genome shotgun (WGS) entry which is preliminary data.</text>
</comment>
<dbReference type="InterPro" id="IPR025140">
    <property type="entry name" value="Holin_2-3"/>
</dbReference>
<protein>
    <recommendedName>
        <fullName evidence="4">2/3 transmembrane domain holin</fullName>
    </recommendedName>
</protein>
<keyword evidence="1" id="KW-1133">Transmembrane helix</keyword>
<dbReference type="Pfam" id="PF13272">
    <property type="entry name" value="Holin_2-3"/>
    <property type="match status" value="1"/>
</dbReference>
<evidence type="ECO:0000313" key="2">
    <source>
        <dbReference type="EMBL" id="MBA6065958.1"/>
    </source>
</evidence>
<evidence type="ECO:0000256" key="1">
    <source>
        <dbReference type="SAM" id="Phobius"/>
    </source>
</evidence>
<dbReference type="EMBL" id="JACGDE010000009">
    <property type="protein sequence ID" value="MBA6065958.1"/>
    <property type="molecule type" value="Genomic_DNA"/>
</dbReference>
<keyword evidence="1" id="KW-0812">Transmembrane</keyword>
<feature type="transmembrane region" description="Helical" evidence="1">
    <location>
        <begin position="82"/>
        <end position="100"/>
    </location>
</feature>
<feature type="transmembrane region" description="Helical" evidence="1">
    <location>
        <begin position="43"/>
        <end position="61"/>
    </location>
</feature>
<organism evidence="2 3">
    <name type="scientific">Pseudomonas mosselii</name>
    <dbReference type="NCBI Taxonomy" id="78327"/>
    <lineage>
        <taxon>Bacteria</taxon>
        <taxon>Pseudomonadati</taxon>
        <taxon>Pseudomonadota</taxon>
        <taxon>Gammaproteobacteria</taxon>
        <taxon>Pseudomonadales</taxon>
        <taxon>Pseudomonadaceae</taxon>
        <taxon>Pseudomonas</taxon>
    </lineage>
</organism>
<evidence type="ECO:0008006" key="4">
    <source>
        <dbReference type="Google" id="ProtNLM"/>
    </source>
</evidence>
<feature type="transmembrane region" description="Helical" evidence="1">
    <location>
        <begin position="21"/>
        <end position="37"/>
    </location>
</feature>
<evidence type="ECO:0000313" key="3">
    <source>
        <dbReference type="Proteomes" id="UP000541770"/>
    </source>
</evidence>
<sequence>MNKFRQRLRAGGRYHAPRLTNWTLITVGLLIVLYLIAPTKIAVVLYKAALVTGGGVLGYWIDRALFPYARPDRVRATHQPWAGIRRALIVLACIIGLTLGL</sequence>
<dbReference type="RefSeq" id="WP_182323289.1">
    <property type="nucleotide sequence ID" value="NZ_JACGDE010000009.1"/>
</dbReference>
<name>A0A7W2PZ42_9PSED</name>